<dbReference type="PANTHER" id="PTHR43521:SF1">
    <property type="entry name" value="ALPHA-AMINOADIPIC SEMIALDEHYDE DEHYDROGENASE"/>
    <property type="match status" value="1"/>
</dbReference>
<comment type="subunit">
    <text evidence="2">Homotetramer.</text>
</comment>
<dbReference type="InterPro" id="IPR029510">
    <property type="entry name" value="Ald_DH_CS_GLU"/>
</dbReference>
<dbReference type="EC" id="1.2.1.3" evidence="5"/>
<feature type="active site" evidence="6">
    <location>
        <position position="263"/>
    </location>
</feature>
<evidence type="ECO:0000256" key="1">
    <source>
        <dbReference type="ARBA" id="ARBA00009986"/>
    </source>
</evidence>
<dbReference type="InterPro" id="IPR044638">
    <property type="entry name" value="ALDH7A1-like"/>
</dbReference>
<evidence type="ECO:0000256" key="3">
    <source>
        <dbReference type="ARBA" id="ARBA00023002"/>
    </source>
</evidence>
<evidence type="ECO:0000313" key="9">
    <source>
        <dbReference type="EMBL" id="SPQ93463.1"/>
    </source>
</evidence>
<keyword evidence="4" id="KW-0520">NAD</keyword>
<feature type="domain" description="Aldehyde dehydrogenase" evidence="8">
    <location>
        <begin position="48"/>
        <end position="488"/>
    </location>
</feature>
<evidence type="ECO:0000256" key="4">
    <source>
        <dbReference type="ARBA" id="ARBA00023027"/>
    </source>
</evidence>
<dbReference type="EMBL" id="OVEO01000001">
    <property type="protein sequence ID" value="SPQ93463.1"/>
    <property type="molecule type" value="Genomic_DNA"/>
</dbReference>
<sequence length="510" mass="54003">MLSLGRSLCRRWSSGAANARIASVLSELGLSGSEVNAGCFDGQWGGTGETFTSVNPATNTVIGKTRGATIDEYDTAMNKMDSVRAEWADVPAPVRGEVVRRIGTELRRKREALGTLISLEMGKILAEGIGEVQEAIDIPKHFMMERYLPLKGNVAIISAFNFPVAVFFWNACLSLVAGNTHIWKPADTVTLCGVASAKIIADVLEDMKFPGVIASFACGTGSTIGSAMVNDPRNALVSFTGSTKVGQSVGTAVASRFGRSILELGGNNAIIVMDDADMALALNAAVFSSVGTAGQRCTTLRRLIIHSDVYDEFTTRLVSALKNVKIGDPLETDTLCGPLHNPAALKAFLQGISDIQAAGGRILLGGKQHGPSKPDNLFVEPTLVEVDPSAECVRREVFAPILYLFRVNNLTEAIEVNNSVPQGLSSSLFTRDMRNLFQWAGPNGSDCGIVNVNIGTSGAEIGGAFGGDKETGGGRESGSDAWKQYCRRVTCTINHSNALPLSQGIVFAAP</sequence>
<geneLocation type="mitochondrion" evidence="9"/>
<dbReference type="InterPro" id="IPR015590">
    <property type="entry name" value="Aldehyde_DH_dom"/>
</dbReference>
<reference evidence="9 10" key="1">
    <citation type="submission" date="2018-03" db="EMBL/GenBank/DDBJ databases">
        <authorList>
            <person name="Fogelqvist J."/>
        </authorList>
    </citation>
    <scope>NUCLEOTIDE SEQUENCE [LARGE SCALE GENOMIC DNA]</scope>
</reference>
<dbReference type="Pfam" id="PF00171">
    <property type="entry name" value="Aldedh"/>
    <property type="match status" value="1"/>
</dbReference>
<dbReference type="PROSITE" id="PS00687">
    <property type="entry name" value="ALDEHYDE_DEHYDR_GLU"/>
    <property type="match status" value="1"/>
</dbReference>
<dbReference type="InterPro" id="IPR016161">
    <property type="entry name" value="Ald_DH/histidinol_DH"/>
</dbReference>
<evidence type="ECO:0000313" key="10">
    <source>
        <dbReference type="Proteomes" id="UP000290189"/>
    </source>
</evidence>
<dbReference type="PANTHER" id="PTHR43521">
    <property type="entry name" value="ALPHA-AMINOADIPIC SEMIALDEHYDE DEHYDROGENASE"/>
    <property type="match status" value="1"/>
</dbReference>
<dbReference type="Gene3D" id="3.40.605.10">
    <property type="entry name" value="Aldehyde Dehydrogenase, Chain A, domain 1"/>
    <property type="match status" value="2"/>
</dbReference>
<proteinExistence type="inferred from homology"/>
<protein>
    <recommendedName>
        <fullName evidence="5">aldehyde dehydrogenase (NAD(+))</fullName>
        <ecNumber evidence="5">1.2.1.3</ecNumber>
    </recommendedName>
</protein>
<dbReference type="InterPro" id="IPR016163">
    <property type="entry name" value="Ald_DH_C"/>
</dbReference>
<dbReference type="SUPFAM" id="SSF53720">
    <property type="entry name" value="ALDH-like"/>
    <property type="match status" value="1"/>
</dbReference>
<keyword evidence="3 7" id="KW-0560">Oxidoreductase</keyword>
<dbReference type="FunFam" id="3.40.309.10:FF:000018">
    <property type="entry name" value="Alpha-aminoadipic semialdehyde dehydrogenase"/>
    <property type="match status" value="1"/>
</dbReference>
<dbReference type="InterPro" id="IPR016162">
    <property type="entry name" value="Ald_DH_N"/>
</dbReference>
<keyword evidence="9" id="KW-0496">Mitochondrion</keyword>
<name>A0A3P3Y004_PLABS</name>
<dbReference type="AlphaFoldDB" id="A0A3P3Y004"/>
<evidence type="ECO:0000256" key="2">
    <source>
        <dbReference type="ARBA" id="ARBA00011881"/>
    </source>
</evidence>
<dbReference type="Gene3D" id="3.40.309.10">
    <property type="entry name" value="Aldehyde Dehydrogenase, Chain A, domain 2"/>
    <property type="match status" value="1"/>
</dbReference>
<dbReference type="GO" id="GO:0004029">
    <property type="term" value="F:aldehyde dehydrogenase (NAD+) activity"/>
    <property type="evidence" value="ECO:0007669"/>
    <property type="project" value="UniProtKB-EC"/>
</dbReference>
<accession>A0A3P3Y004</accession>
<evidence type="ECO:0000256" key="5">
    <source>
        <dbReference type="ARBA" id="ARBA00024226"/>
    </source>
</evidence>
<comment type="similarity">
    <text evidence="1 7">Belongs to the aldehyde dehydrogenase family.</text>
</comment>
<dbReference type="Proteomes" id="UP000290189">
    <property type="component" value="Unassembled WGS sequence"/>
</dbReference>
<gene>
    <name evidence="9" type="ORF">PLBR_LOCUS678</name>
</gene>
<evidence type="ECO:0000259" key="8">
    <source>
        <dbReference type="Pfam" id="PF00171"/>
    </source>
</evidence>
<evidence type="ECO:0000256" key="6">
    <source>
        <dbReference type="PROSITE-ProRule" id="PRU10007"/>
    </source>
</evidence>
<evidence type="ECO:0000256" key="7">
    <source>
        <dbReference type="RuleBase" id="RU003345"/>
    </source>
</evidence>
<organism evidence="9 10">
    <name type="scientific">Plasmodiophora brassicae</name>
    <name type="common">Clubroot disease agent</name>
    <dbReference type="NCBI Taxonomy" id="37360"/>
    <lineage>
        <taxon>Eukaryota</taxon>
        <taxon>Sar</taxon>
        <taxon>Rhizaria</taxon>
        <taxon>Endomyxa</taxon>
        <taxon>Phytomyxea</taxon>
        <taxon>Plasmodiophorida</taxon>
        <taxon>Plasmodiophoridae</taxon>
        <taxon>Plasmodiophora</taxon>
    </lineage>
</organism>